<reference evidence="2" key="1">
    <citation type="submission" date="2023-10" db="EMBL/GenBank/DDBJ databases">
        <authorList>
            <person name="Chen Y."/>
            <person name="Shah S."/>
            <person name="Dougan E. K."/>
            <person name="Thang M."/>
            <person name="Chan C."/>
        </authorList>
    </citation>
    <scope>NUCLEOTIDE SEQUENCE [LARGE SCALE GENOMIC DNA]</scope>
</reference>
<evidence type="ECO:0000313" key="3">
    <source>
        <dbReference type="Proteomes" id="UP001189429"/>
    </source>
</evidence>
<dbReference type="Proteomes" id="UP001189429">
    <property type="component" value="Unassembled WGS sequence"/>
</dbReference>
<comment type="caution">
    <text evidence="2">The sequence shown here is derived from an EMBL/GenBank/DDBJ whole genome shotgun (WGS) entry which is preliminary data.</text>
</comment>
<proteinExistence type="predicted"/>
<feature type="compositionally biased region" description="Low complexity" evidence="1">
    <location>
        <begin position="219"/>
        <end position="233"/>
    </location>
</feature>
<gene>
    <name evidence="2" type="ORF">PCOR1329_LOCUS38039</name>
</gene>
<name>A0ABN9TDH8_9DINO</name>
<evidence type="ECO:0000313" key="2">
    <source>
        <dbReference type="EMBL" id="CAK0843811.1"/>
    </source>
</evidence>
<sequence>MLSGKTACAECHATWARGNFDGEGALEDVIQKCSTEPPSDQLFNKANTIRVQKHLGEEAMETERGVGRESHKPRIVETRGGHLKSAVESGSGKSFKELRLTQTPLPSADLRAARPGVLTKSAGVKCELVRQRVASKDTFNMSHSSQMHRGQGANVFKKATQQWTSAFVRRPRNTTIGDGPSPSSTWGVALRRAAATVTLQAMAWAQKAKRERGGMTQMRSVRAASAAGASARSPDPKRSPSGGMSVLQREPGGGGHERCGATWGTSDAEEKAALENLAMRDPVEALMDQRAKVSERWARGKHKKRADADPGASIATHIQKRLTLMARRRAASLDSPTSCGNRGERAQDIKAAVMAKVEFPIARQVAVVYRALEDISRHAIVGSPDEVVSRWRGAFSGILRASVRLAEGGPNSQAVAAAVQLEDVLVDLDVCSDPSHRSCPQKPPQPIRCLICVFDCSRLEFYDDAADALRAARAGGLAVNDARRAVADAMDKPPAYTARLEDIEKGSRAAQQHSEPIIDMCEAIADETKTHPPQQLSEWLDMLMNPDIGRPEKLKTRPRFLSLSQDA</sequence>
<dbReference type="EMBL" id="CAUYUJ010014610">
    <property type="protein sequence ID" value="CAK0843811.1"/>
    <property type="molecule type" value="Genomic_DNA"/>
</dbReference>
<feature type="region of interest" description="Disordered" evidence="1">
    <location>
        <begin position="208"/>
        <end position="262"/>
    </location>
</feature>
<keyword evidence="3" id="KW-1185">Reference proteome</keyword>
<protein>
    <submittedName>
        <fullName evidence="2">Uncharacterized protein</fullName>
    </submittedName>
</protein>
<accession>A0ABN9TDH8</accession>
<evidence type="ECO:0000256" key="1">
    <source>
        <dbReference type="SAM" id="MobiDB-lite"/>
    </source>
</evidence>
<organism evidence="2 3">
    <name type="scientific">Prorocentrum cordatum</name>
    <dbReference type="NCBI Taxonomy" id="2364126"/>
    <lineage>
        <taxon>Eukaryota</taxon>
        <taxon>Sar</taxon>
        <taxon>Alveolata</taxon>
        <taxon>Dinophyceae</taxon>
        <taxon>Prorocentrales</taxon>
        <taxon>Prorocentraceae</taxon>
        <taxon>Prorocentrum</taxon>
    </lineage>
</organism>